<gene>
    <name evidence="2" type="ORF">UHOR_08252</name>
</gene>
<dbReference type="AlphaFoldDB" id="I2FSI9"/>
<reference evidence="2 3" key="1">
    <citation type="journal article" date="2012" name="Plant Cell">
        <title>Genome comparison of barley and maize smut fungi reveals targeted loss of RNA silencing components and species-specific presence of transposable elements.</title>
        <authorList>
            <person name="Laurie J.D."/>
            <person name="Ali S."/>
            <person name="Linning R."/>
            <person name="Mannhaupt G."/>
            <person name="Wong P."/>
            <person name="Gueldener U."/>
            <person name="Muensterkoetter M."/>
            <person name="Moore R."/>
            <person name="Kahmann R."/>
            <person name="Bakkeren G."/>
            <person name="Schirawski J."/>
        </authorList>
    </citation>
    <scope>NUCLEOTIDE SEQUENCE [LARGE SCALE GENOMIC DNA]</scope>
    <source>
        <strain evidence="3">Uh4875-4</strain>
    </source>
</reference>
<proteinExistence type="predicted"/>
<feature type="chain" id="PRO_5003658172" evidence="1">
    <location>
        <begin position="28"/>
        <end position="186"/>
    </location>
</feature>
<comment type="caution">
    <text evidence="2">The sequence shown here is derived from an EMBL/GenBank/DDBJ whole genome shotgun (WGS) entry which is preliminary data.</text>
</comment>
<dbReference type="eggNOG" id="ENOG502RE5C">
    <property type="taxonomic scope" value="Eukaryota"/>
</dbReference>
<organism evidence="2 3">
    <name type="scientific">Ustilago hordei</name>
    <name type="common">Barley covered smut fungus</name>
    <dbReference type="NCBI Taxonomy" id="120017"/>
    <lineage>
        <taxon>Eukaryota</taxon>
        <taxon>Fungi</taxon>
        <taxon>Dikarya</taxon>
        <taxon>Basidiomycota</taxon>
        <taxon>Ustilaginomycotina</taxon>
        <taxon>Ustilaginomycetes</taxon>
        <taxon>Ustilaginales</taxon>
        <taxon>Ustilaginaceae</taxon>
        <taxon>Ustilago</taxon>
    </lineage>
</organism>
<accession>I2FSI9</accession>
<protein>
    <submittedName>
        <fullName evidence="2">Related to Mig1 protein, induced during biotrophic phase</fullName>
    </submittedName>
</protein>
<dbReference type="HOGENOM" id="CLU_111242_0_0_1"/>
<feature type="signal peptide" evidence="1">
    <location>
        <begin position="1"/>
        <end position="27"/>
    </location>
</feature>
<dbReference type="Proteomes" id="UP000006174">
    <property type="component" value="Unassembled WGS sequence"/>
</dbReference>
<dbReference type="EMBL" id="CAGI01000149">
    <property type="protein sequence ID" value="CCF49882.1"/>
    <property type="molecule type" value="Genomic_DNA"/>
</dbReference>
<keyword evidence="3" id="KW-1185">Reference proteome</keyword>
<evidence type="ECO:0000313" key="3">
    <source>
        <dbReference type="Proteomes" id="UP000006174"/>
    </source>
</evidence>
<keyword evidence="1" id="KW-0732">Signal</keyword>
<name>I2FSI9_USTHO</name>
<evidence type="ECO:0000256" key="1">
    <source>
        <dbReference type="SAM" id="SignalP"/>
    </source>
</evidence>
<evidence type="ECO:0000313" key="2">
    <source>
        <dbReference type="EMBL" id="CCF49882.1"/>
    </source>
</evidence>
<sequence>MTRASTCAANFGLLLIALVLLLDSVVGKLIPKHVKHLVFAREASIDQCFLTKLDVNEKGYKDLCEGDKNPTHPCFTHWYGNLHDVDARPFLEPFDITQNLMIKDDKRTDSFVIRYPNLGGVYFVCSNIDPETGCKDITLKRGDNTAWRIWISDEKDNNRDLDTFAKETTTGRFCTKWIHIHIKKDG</sequence>